<accession>A0ABP1FJI0</accession>
<gene>
    <name evidence="2" type="primary">g330</name>
    <name evidence="2" type="ORF">VP750_LOCUS288</name>
</gene>
<feature type="region of interest" description="Disordered" evidence="1">
    <location>
        <begin position="122"/>
        <end position="142"/>
    </location>
</feature>
<evidence type="ECO:0000256" key="1">
    <source>
        <dbReference type="SAM" id="MobiDB-lite"/>
    </source>
</evidence>
<comment type="caution">
    <text evidence="2">The sequence shown here is derived from an EMBL/GenBank/DDBJ whole genome shotgun (WGS) entry which is preliminary data.</text>
</comment>
<evidence type="ECO:0000313" key="2">
    <source>
        <dbReference type="EMBL" id="CAL5218629.1"/>
    </source>
</evidence>
<evidence type="ECO:0000313" key="3">
    <source>
        <dbReference type="Proteomes" id="UP001497392"/>
    </source>
</evidence>
<sequence length="165" mass="17813">MSRWGRPLERLHNWNQCTVCGHRDGVLACETCQGQGIVATKPGGAGVPFYIGNAQCSACKGLGFEPCSVCMGYQAELPPPDPCNGPASRDSSDSLVTTSRWLQSFPDSRKLGRARRVQKEGLLGHSIAPPLEQGADAGSSQAERAKWEALAKQFYVICGAKRSRY</sequence>
<organism evidence="2 3">
    <name type="scientific">Coccomyxa viridis</name>
    <dbReference type="NCBI Taxonomy" id="1274662"/>
    <lineage>
        <taxon>Eukaryota</taxon>
        <taxon>Viridiplantae</taxon>
        <taxon>Chlorophyta</taxon>
        <taxon>core chlorophytes</taxon>
        <taxon>Trebouxiophyceae</taxon>
        <taxon>Trebouxiophyceae incertae sedis</taxon>
        <taxon>Coccomyxaceae</taxon>
        <taxon>Coccomyxa</taxon>
    </lineage>
</organism>
<proteinExistence type="predicted"/>
<protein>
    <submittedName>
        <fullName evidence="2">G330 protein</fullName>
    </submittedName>
</protein>
<keyword evidence="3" id="KW-1185">Reference proteome</keyword>
<dbReference type="EMBL" id="CAXHTA020000001">
    <property type="protein sequence ID" value="CAL5218629.1"/>
    <property type="molecule type" value="Genomic_DNA"/>
</dbReference>
<name>A0ABP1FJI0_9CHLO</name>
<reference evidence="2 3" key="1">
    <citation type="submission" date="2024-06" db="EMBL/GenBank/DDBJ databases">
        <authorList>
            <person name="Kraege A."/>
            <person name="Thomma B."/>
        </authorList>
    </citation>
    <scope>NUCLEOTIDE SEQUENCE [LARGE SCALE GENOMIC DNA]</scope>
</reference>
<dbReference type="Proteomes" id="UP001497392">
    <property type="component" value="Unassembled WGS sequence"/>
</dbReference>